<dbReference type="PANTHER" id="PTHR30441:SF8">
    <property type="entry name" value="DUF748 DOMAIN-CONTAINING PROTEIN"/>
    <property type="match status" value="1"/>
</dbReference>
<keyword evidence="1" id="KW-0472">Membrane</keyword>
<reference evidence="2 3" key="1">
    <citation type="journal article" date="2017" name="Front. Microbiol.">
        <title>Comparative Genomic Analysis of the Class Epsilonproteobacteria and Proposed Reclassification to Epsilonbacteraeota (phyl. nov.).</title>
        <authorList>
            <person name="Waite D.W."/>
            <person name="Vanwonterghem I."/>
            <person name="Rinke C."/>
            <person name="Parks D.H."/>
            <person name="Zhang Y."/>
            <person name="Takai K."/>
            <person name="Sievert S.M."/>
            <person name="Simon J."/>
            <person name="Campbell B.J."/>
            <person name="Hanson T.E."/>
            <person name="Woyke T."/>
            <person name="Klotz M.G."/>
            <person name="Hugenholtz P."/>
        </authorList>
    </citation>
    <scope>NUCLEOTIDE SEQUENCE [LARGE SCALE GENOMIC DNA]</scope>
    <source>
        <strain evidence="2">UBA12443</strain>
    </source>
</reference>
<organism evidence="2 3">
    <name type="scientific">Sulfuricurvum kujiense</name>
    <dbReference type="NCBI Taxonomy" id="148813"/>
    <lineage>
        <taxon>Bacteria</taxon>
        <taxon>Pseudomonadati</taxon>
        <taxon>Campylobacterota</taxon>
        <taxon>Epsilonproteobacteria</taxon>
        <taxon>Campylobacterales</taxon>
        <taxon>Sulfurimonadaceae</taxon>
        <taxon>Sulfuricurvum</taxon>
    </lineage>
</organism>
<dbReference type="PANTHER" id="PTHR30441">
    <property type="entry name" value="DUF748 DOMAIN-CONTAINING PROTEIN"/>
    <property type="match status" value="1"/>
</dbReference>
<dbReference type="InterPro" id="IPR036737">
    <property type="entry name" value="OmpA-like_sf"/>
</dbReference>
<dbReference type="Pfam" id="PF05359">
    <property type="entry name" value="DUF748"/>
    <property type="match status" value="1"/>
</dbReference>
<comment type="caution">
    <text evidence="2">The sequence shown here is derived from an EMBL/GenBank/DDBJ whole genome shotgun (WGS) entry which is preliminary data.</text>
</comment>
<evidence type="ECO:0000256" key="1">
    <source>
        <dbReference type="SAM" id="Phobius"/>
    </source>
</evidence>
<dbReference type="AlphaFoldDB" id="A0A2D3WM18"/>
<dbReference type="Gene3D" id="3.30.1330.60">
    <property type="entry name" value="OmpA-like domain"/>
    <property type="match status" value="1"/>
</dbReference>
<dbReference type="GO" id="GO:0005886">
    <property type="term" value="C:plasma membrane"/>
    <property type="evidence" value="ECO:0007669"/>
    <property type="project" value="TreeGrafter"/>
</dbReference>
<gene>
    <name evidence="2" type="ORF">CFH83_01125</name>
</gene>
<evidence type="ECO:0000313" key="3">
    <source>
        <dbReference type="Proteomes" id="UP000228859"/>
    </source>
</evidence>
<keyword evidence="1" id="KW-1133">Transmembrane helix</keyword>
<dbReference type="GO" id="GO:0090313">
    <property type="term" value="P:regulation of protein targeting to membrane"/>
    <property type="evidence" value="ECO:0007669"/>
    <property type="project" value="TreeGrafter"/>
</dbReference>
<sequence length="970" mass="107605">MSKYRFKYDKMKRVFDGGVIMNRGLVIKSLAAVVTTYAIAGFFGVPYFLKNIVPAQVSEATKGGQFSVEKAAFNPFTFHLTLKKVSFKTPQNSELFFLQKLSINVDPTAYAWRGGLVIRDVTLSEPKLTLKRDEKGDFNFKWLTELGGDTKEEKPSEPLKLIISHFALKNGTMHYSDYADGKSYRLDLGPVGFNLDNIDLRDLSSSEGKMRLYATINNGGFIDLSGKIDALSPLVVGGSVSFDSGKLYTPWRYFKDKMPIEVADGSAGFGFEYRFDSNDVNATQLSKLHFEIDKLRIIPKGEDRNLLSLASLRLSDGTVAPMKKVFKAGTLKLDGMNLSAQRSSEGKIDWMQYVEEIQKAFPKEETNETATPWSYGIDEIALSNSAIGFIDEVPSKKVTMTLDQLNLSLKGFQSDPSVKNDITLSSRFNQSGSIVLNSELIRAPLSSRGNIELRGLDISLVDPYIEPSSYASLRRGNLSLSTDYEYRPSKTELRGKVALEDWVVNDSRDNSVLLGWTKIGVTPFVYAYPDNRLKVNQLAIDGFYTNLHIDAKKVLNYSTLSKKSGSSSNAAKPAGNPFGMDIVKLLLRGSSATFSDMSLPLPFKTYIHDLEGSVLGISTTKDVTTFVKIRGGVDQYGLARIDGSLNTKDPKKFTDMKVAFDNLELKGYTPYSLEFLGYKIAGGKLFLDLGYKIDQGKLGAANRVVIKQIELGAEKTGGSPWPLRLVVALFEDSDGVIDIDLPIEGDVNNPDFKYGKVVWQVIGNLFTKAVTSPFRLLGSMMGIESDKLSSINFETGSATLLPPEVEKLDQITAILSKRPKLSLALYGGWDEVGDTRALKEGKLVQAALKRNKNLKIDSTQAMSVELLEVMAEDSLDKKELKELKASYKEQYPEEAAYVRYYSAALIDKLVVLQPLSSAELQTLAQQRSIAIRDYLQKTPGFDKRLLIKENEGVKGEKEEIIPTRLEIVLP</sequence>
<name>A0A2D3WM18_9BACT</name>
<evidence type="ECO:0008006" key="4">
    <source>
        <dbReference type="Google" id="ProtNLM"/>
    </source>
</evidence>
<keyword evidence="1" id="KW-0812">Transmembrane</keyword>
<dbReference type="InterPro" id="IPR008023">
    <property type="entry name" value="DUF748"/>
</dbReference>
<protein>
    <recommendedName>
        <fullName evidence="4">DUF748 domain-containing protein</fullName>
    </recommendedName>
</protein>
<dbReference type="EMBL" id="DLUI01000017">
    <property type="protein sequence ID" value="DAB39356.1"/>
    <property type="molecule type" value="Genomic_DNA"/>
</dbReference>
<dbReference type="InterPro" id="IPR052894">
    <property type="entry name" value="AsmA-related"/>
</dbReference>
<accession>A0A2D3WM18</accession>
<proteinExistence type="predicted"/>
<dbReference type="Proteomes" id="UP000228859">
    <property type="component" value="Unassembled WGS sequence"/>
</dbReference>
<feature type="transmembrane region" description="Helical" evidence="1">
    <location>
        <begin position="30"/>
        <end position="49"/>
    </location>
</feature>
<evidence type="ECO:0000313" key="2">
    <source>
        <dbReference type="EMBL" id="DAB39356.1"/>
    </source>
</evidence>